<feature type="region of interest" description="Disordered" evidence="2">
    <location>
        <begin position="826"/>
        <end position="863"/>
    </location>
</feature>
<comment type="similarity">
    <text evidence="1">Belongs to the CCZ1 family.</text>
</comment>
<feature type="compositionally biased region" description="Polar residues" evidence="2">
    <location>
        <begin position="707"/>
        <end position="721"/>
    </location>
</feature>
<feature type="domain" description="CCZ1/INTU/HSP4 first Longin" evidence="3">
    <location>
        <begin position="17"/>
        <end position="125"/>
    </location>
</feature>
<dbReference type="PANTHER" id="PTHR13056:SF0">
    <property type="entry name" value="VACUOLAR FUSION PROTEIN CCZ1 HOMOLOG-RELATED"/>
    <property type="match status" value="1"/>
</dbReference>
<feature type="compositionally biased region" description="Basic and acidic residues" evidence="2">
    <location>
        <begin position="361"/>
        <end position="373"/>
    </location>
</feature>
<dbReference type="Proteomes" id="UP001303373">
    <property type="component" value="Chromosome 5"/>
</dbReference>
<feature type="region of interest" description="Disordered" evidence="2">
    <location>
        <begin position="602"/>
        <end position="633"/>
    </location>
</feature>
<dbReference type="AlphaFoldDB" id="A0AAQ3RA97"/>
<organism evidence="4 5">
    <name type="scientific">Acrodontium crateriforme</name>
    <dbReference type="NCBI Taxonomy" id="150365"/>
    <lineage>
        <taxon>Eukaryota</taxon>
        <taxon>Fungi</taxon>
        <taxon>Dikarya</taxon>
        <taxon>Ascomycota</taxon>
        <taxon>Pezizomycotina</taxon>
        <taxon>Dothideomycetes</taxon>
        <taxon>Dothideomycetidae</taxon>
        <taxon>Mycosphaerellales</taxon>
        <taxon>Teratosphaeriaceae</taxon>
        <taxon>Acrodontium</taxon>
    </lineage>
</organism>
<name>A0AAQ3RA97_9PEZI</name>
<feature type="compositionally biased region" description="Basic and acidic residues" evidence="2">
    <location>
        <begin position="385"/>
        <end position="407"/>
    </location>
</feature>
<evidence type="ECO:0000259" key="3">
    <source>
        <dbReference type="Pfam" id="PF19031"/>
    </source>
</evidence>
<dbReference type="InterPro" id="IPR013176">
    <property type="entry name" value="Ccz1"/>
</dbReference>
<gene>
    <name evidence="4" type="ORF">R9X50_00391500</name>
</gene>
<dbReference type="Pfam" id="PF19031">
    <property type="entry name" value="Intu_longin_1"/>
    <property type="match status" value="1"/>
</dbReference>
<feature type="region of interest" description="Disordered" evidence="2">
    <location>
        <begin position="483"/>
        <end position="534"/>
    </location>
</feature>
<evidence type="ECO:0000256" key="1">
    <source>
        <dbReference type="ARBA" id="ARBA00005352"/>
    </source>
</evidence>
<feature type="compositionally biased region" description="Polar residues" evidence="2">
    <location>
        <begin position="483"/>
        <end position="506"/>
    </location>
</feature>
<dbReference type="PANTHER" id="PTHR13056">
    <property type="entry name" value="VACUOLAR FUSION PROTEIN CCZ1 HOMOLOG-RELATED"/>
    <property type="match status" value="1"/>
</dbReference>
<evidence type="ECO:0000256" key="2">
    <source>
        <dbReference type="SAM" id="MobiDB-lite"/>
    </source>
</evidence>
<sequence length="938" mass="103643">MTTSTTWPPRVVPAQLAFLAIYNPSLGPTDDTFRDQLLFYYSRSAHEARVAAKRGPRRDETVDPARLREAENEKLRQIGLAQGMVNFARSFADGSPVDSVETEKSRIVLHELESGWWILASIDLTQLPVLNNSTADQSASKKGAENPDPKPTIEYSSREVAPPALLISQLLQTHYIFGLHHGQSLSHLYGRLTKSRFCNILERFWGRFAKNWDVLLHGNPAADIFSGLKVASGGELGFGVGEEEWGSGEREVLEDLVHRTEGLEELVVARFGEPDQMQGNDMSDHNDLPWIGNGNEPLASDGIIFGGVGAISRFSLRNVSLWMRHIYTYGDHGYGVRDNPHRERRKQRRRNVPEPMDDESRDVHQSISDEMKPKKVMQNVQKNSTKSEIKSELQVEDERPRAHERTASQDYTQPRVEGSSPKGQPSIPPPIVAAVEQSLDSATIKASQDGQRDSSQVDDHESGTTMGIPDQYMKYLTFGLSTLGRSNTPRSTDQNARSQASSTSGQDTKKITKSSKLQNEETEANPDLPLMKHVHPLPDGETLASRIAKQKRMENKGHFLIGLKGDVDEMGAEEAVDGSDASSFSESGGSRNVLRTLQIEMTPTAPSGDSTSSAKDVQGLQRNDSDFSATSVRSSGKDTKRLRVVVYLRRPFMYCFLFQDRTVSLQYADFYKDLHWNLNPIHKPLLSSTSVAQVSQRIEASHERYSDTTSVRSNHTNTLPSKGSIDKSEIYDLIFDPRTLTLHTSIPNIPEPGTPAAEGLSTGRNHKASPREWTRLDALNVHSQILNSLASVRSRPGETERSSKTSRGWWIVWMKIPPSAHIVTTEKNHHAGDETSESTPSLLDDETTEDKTTQPSNEKDLHRTAFLVRKSSDAISPAKPSAGSRVTSGMFQSLGLARSSTADDRTGGASAGWGPGALAGGMGFDARVYVEGLLSLNR</sequence>
<feature type="compositionally biased region" description="Polar residues" evidence="2">
    <location>
        <begin position="438"/>
        <end position="449"/>
    </location>
</feature>
<dbReference type="InterPro" id="IPR043987">
    <property type="entry name" value="CCZ1/INTU/HSP4_longin_1"/>
</dbReference>
<dbReference type="EMBL" id="CP138584">
    <property type="protein sequence ID" value="WPH01080.1"/>
    <property type="molecule type" value="Genomic_DNA"/>
</dbReference>
<feature type="region of interest" description="Disordered" evidence="2">
    <location>
        <begin position="136"/>
        <end position="155"/>
    </location>
</feature>
<dbReference type="GO" id="GO:0016192">
    <property type="term" value="P:vesicle-mediated transport"/>
    <property type="evidence" value="ECO:0007669"/>
    <property type="project" value="InterPro"/>
</dbReference>
<feature type="compositionally biased region" description="Basic and acidic residues" evidence="2">
    <location>
        <begin position="450"/>
        <end position="462"/>
    </location>
</feature>
<feature type="region of interest" description="Disordered" evidence="2">
    <location>
        <begin position="745"/>
        <end position="767"/>
    </location>
</feature>
<protein>
    <submittedName>
        <fullName evidence="4">Vacuolar fusion protein CCZ1-like protein</fullName>
    </submittedName>
</protein>
<keyword evidence="5" id="KW-1185">Reference proteome</keyword>
<proteinExistence type="inferred from homology"/>
<evidence type="ECO:0000313" key="5">
    <source>
        <dbReference type="Proteomes" id="UP001303373"/>
    </source>
</evidence>
<dbReference type="GO" id="GO:0035658">
    <property type="term" value="C:Mon1-Ccz1 complex"/>
    <property type="evidence" value="ECO:0007669"/>
    <property type="project" value="InterPro"/>
</dbReference>
<feature type="region of interest" description="Disordered" evidence="2">
    <location>
        <begin position="332"/>
        <end position="468"/>
    </location>
</feature>
<evidence type="ECO:0000313" key="4">
    <source>
        <dbReference type="EMBL" id="WPH01080.1"/>
    </source>
</evidence>
<reference evidence="4 5" key="1">
    <citation type="submission" date="2023-11" db="EMBL/GenBank/DDBJ databases">
        <title>An acidophilic fungus is an integral part of prey digestion in a carnivorous sundew plant.</title>
        <authorList>
            <person name="Tsai I.J."/>
        </authorList>
    </citation>
    <scope>NUCLEOTIDE SEQUENCE [LARGE SCALE GENOMIC DNA]</scope>
    <source>
        <strain evidence="4">169a</strain>
    </source>
</reference>
<feature type="compositionally biased region" description="Basic and acidic residues" evidence="2">
    <location>
        <begin position="849"/>
        <end position="863"/>
    </location>
</feature>
<accession>A0AAQ3RA97</accession>
<feature type="region of interest" description="Disordered" evidence="2">
    <location>
        <begin position="702"/>
        <end position="721"/>
    </location>
</feature>